<feature type="region of interest" description="Disordered" evidence="1">
    <location>
        <begin position="161"/>
        <end position="185"/>
    </location>
</feature>
<name>W4KPE2_HETIT</name>
<evidence type="ECO:0000313" key="2">
    <source>
        <dbReference type="EMBL" id="ETW87255.1"/>
    </source>
</evidence>
<dbReference type="InParanoid" id="W4KPE2"/>
<dbReference type="HOGENOM" id="CLU_1461495_0_0_1"/>
<dbReference type="GeneID" id="20675805"/>
<dbReference type="Proteomes" id="UP000030671">
    <property type="component" value="Unassembled WGS sequence"/>
</dbReference>
<gene>
    <name evidence="2" type="ORF">HETIRDRAFT_447809</name>
</gene>
<feature type="compositionally biased region" description="Polar residues" evidence="1">
    <location>
        <begin position="1"/>
        <end position="14"/>
    </location>
</feature>
<feature type="region of interest" description="Disordered" evidence="1">
    <location>
        <begin position="1"/>
        <end position="85"/>
    </location>
</feature>
<sequence length="185" mass="20184">MPSSQARRPQQEQPRVTCPVSFPVPRPRTPSASSSPLGIHVQRNIATQPKRPPRRAGRRDKLPLHKARARRTQVPSLTARKPSPSPALYDGLKVLDPHQSSRGGRVIVEMLLRARHGSISGELERRRPAALTCAFCVYRQLLRAIGALYCRGGTVQQSPVACGRPPDAVPGGRWDDGRGTSVAAD</sequence>
<evidence type="ECO:0000313" key="3">
    <source>
        <dbReference type="Proteomes" id="UP000030671"/>
    </source>
</evidence>
<dbReference type="EMBL" id="KI925454">
    <property type="protein sequence ID" value="ETW87255.1"/>
    <property type="molecule type" value="Genomic_DNA"/>
</dbReference>
<proteinExistence type="predicted"/>
<evidence type="ECO:0000256" key="1">
    <source>
        <dbReference type="SAM" id="MobiDB-lite"/>
    </source>
</evidence>
<reference evidence="2 3" key="1">
    <citation type="journal article" date="2012" name="New Phytol.">
        <title>Insight into trade-off between wood decay and parasitism from the genome of a fungal forest pathogen.</title>
        <authorList>
            <person name="Olson A."/>
            <person name="Aerts A."/>
            <person name="Asiegbu F."/>
            <person name="Belbahri L."/>
            <person name="Bouzid O."/>
            <person name="Broberg A."/>
            <person name="Canback B."/>
            <person name="Coutinho P.M."/>
            <person name="Cullen D."/>
            <person name="Dalman K."/>
            <person name="Deflorio G."/>
            <person name="van Diepen L.T."/>
            <person name="Dunand C."/>
            <person name="Duplessis S."/>
            <person name="Durling M."/>
            <person name="Gonthier P."/>
            <person name="Grimwood J."/>
            <person name="Fossdal C.G."/>
            <person name="Hansson D."/>
            <person name="Henrissat B."/>
            <person name="Hietala A."/>
            <person name="Himmelstrand K."/>
            <person name="Hoffmeister D."/>
            <person name="Hogberg N."/>
            <person name="James T.Y."/>
            <person name="Karlsson M."/>
            <person name="Kohler A."/>
            <person name="Kues U."/>
            <person name="Lee Y.H."/>
            <person name="Lin Y.C."/>
            <person name="Lind M."/>
            <person name="Lindquist E."/>
            <person name="Lombard V."/>
            <person name="Lucas S."/>
            <person name="Lunden K."/>
            <person name="Morin E."/>
            <person name="Murat C."/>
            <person name="Park J."/>
            <person name="Raffaello T."/>
            <person name="Rouze P."/>
            <person name="Salamov A."/>
            <person name="Schmutz J."/>
            <person name="Solheim H."/>
            <person name="Stahlberg J."/>
            <person name="Velez H."/>
            <person name="de Vries R.P."/>
            <person name="Wiebenga A."/>
            <person name="Woodward S."/>
            <person name="Yakovlev I."/>
            <person name="Garbelotto M."/>
            <person name="Martin F."/>
            <person name="Grigoriev I.V."/>
            <person name="Stenlid J."/>
        </authorList>
    </citation>
    <scope>NUCLEOTIDE SEQUENCE [LARGE SCALE GENOMIC DNA]</scope>
    <source>
        <strain evidence="2 3">TC 32-1</strain>
    </source>
</reference>
<dbReference type="KEGG" id="hir:HETIRDRAFT_447809"/>
<organism evidence="2 3">
    <name type="scientific">Heterobasidion irregulare (strain TC 32-1)</name>
    <dbReference type="NCBI Taxonomy" id="747525"/>
    <lineage>
        <taxon>Eukaryota</taxon>
        <taxon>Fungi</taxon>
        <taxon>Dikarya</taxon>
        <taxon>Basidiomycota</taxon>
        <taxon>Agaricomycotina</taxon>
        <taxon>Agaricomycetes</taxon>
        <taxon>Russulales</taxon>
        <taxon>Bondarzewiaceae</taxon>
        <taxon>Heterobasidion</taxon>
        <taxon>Heterobasidion annosum species complex</taxon>
    </lineage>
</organism>
<feature type="compositionally biased region" description="Basic residues" evidence="1">
    <location>
        <begin position="51"/>
        <end position="71"/>
    </location>
</feature>
<dbReference type="OrthoDB" id="2733370at2759"/>
<dbReference type="AlphaFoldDB" id="W4KPE2"/>
<accession>W4KPE2</accession>
<protein>
    <submittedName>
        <fullName evidence="2">Uncharacterized protein</fullName>
    </submittedName>
</protein>
<keyword evidence="3" id="KW-1185">Reference proteome</keyword>
<dbReference type="RefSeq" id="XP_009541178.1">
    <property type="nucleotide sequence ID" value="XM_009542883.1"/>
</dbReference>